<evidence type="ECO:0000313" key="3">
    <source>
        <dbReference type="EMBL" id="AKZ62135.1"/>
    </source>
</evidence>
<dbReference type="PANTHER" id="PTHR33164">
    <property type="entry name" value="TRANSCRIPTIONAL REGULATOR, MARR FAMILY"/>
    <property type="match status" value="1"/>
</dbReference>
<dbReference type="Pfam" id="PF01047">
    <property type="entry name" value="MarR"/>
    <property type="match status" value="1"/>
</dbReference>
<dbReference type="PRINTS" id="PR00598">
    <property type="entry name" value="HTHMARR"/>
</dbReference>
<dbReference type="SUPFAM" id="SSF46785">
    <property type="entry name" value="Winged helix' DNA-binding domain"/>
    <property type="match status" value="1"/>
</dbReference>
<name>A0ABM5UYB4_9BURK</name>
<dbReference type="Gene3D" id="1.10.10.10">
    <property type="entry name" value="Winged helix-like DNA-binding domain superfamily/Winged helix DNA-binding domain"/>
    <property type="match status" value="1"/>
</dbReference>
<dbReference type="InterPro" id="IPR039422">
    <property type="entry name" value="MarR/SlyA-like"/>
</dbReference>
<organism evidence="3 4">
    <name type="scientific">Herbaspirillum hiltneri N3</name>
    <dbReference type="NCBI Taxonomy" id="1262470"/>
    <lineage>
        <taxon>Bacteria</taxon>
        <taxon>Pseudomonadati</taxon>
        <taxon>Pseudomonadota</taxon>
        <taxon>Betaproteobacteria</taxon>
        <taxon>Burkholderiales</taxon>
        <taxon>Oxalobacteraceae</taxon>
        <taxon>Herbaspirillum</taxon>
    </lineage>
</organism>
<protein>
    <submittedName>
        <fullName evidence="3">MarR family transcriptional regulator</fullName>
    </submittedName>
</protein>
<dbReference type="Proteomes" id="UP000063429">
    <property type="component" value="Chromosome"/>
</dbReference>
<gene>
    <name evidence="3" type="ORF">F506_05145</name>
</gene>
<reference evidence="4" key="1">
    <citation type="journal article" date="2015" name="Genome Announc.">
        <title>Complete Genome Sequence of Herbaspirillum hiltneri N3 (DSM 17495), Isolated from Surface-Sterilized Wheat Roots.</title>
        <authorList>
            <person name="Guizelini D."/>
            <person name="Saizaki P.M."/>
            <person name="Coimbra N.A."/>
            <person name="Weiss V.A."/>
            <person name="Faoro H."/>
            <person name="Sfeir M.Z."/>
            <person name="Baura V.A."/>
            <person name="Monteiro R.A."/>
            <person name="Chubatsu L.S."/>
            <person name="Souza E.M."/>
            <person name="Cruz L.M."/>
            <person name="Pedrosa F.O."/>
            <person name="Raittz R.T."/>
            <person name="Marchaukoski J.N."/>
            <person name="Steffens M.B."/>
        </authorList>
    </citation>
    <scope>NUCLEOTIDE SEQUENCE [LARGE SCALE GENOMIC DNA]</scope>
    <source>
        <strain evidence="4">N3</strain>
    </source>
</reference>
<evidence type="ECO:0000256" key="1">
    <source>
        <dbReference type="ARBA" id="ARBA00004496"/>
    </source>
</evidence>
<accession>A0ABM5UYB4</accession>
<feature type="domain" description="HTH marR-type" evidence="2">
    <location>
        <begin position="10"/>
        <end position="140"/>
    </location>
</feature>
<comment type="subcellular location">
    <subcellularLocation>
        <location evidence="1">Cytoplasm</location>
    </subcellularLocation>
</comment>
<dbReference type="EMBL" id="CP011409">
    <property type="protein sequence ID" value="AKZ62135.1"/>
    <property type="molecule type" value="Genomic_DNA"/>
</dbReference>
<dbReference type="InterPro" id="IPR036388">
    <property type="entry name" value="WH-like_DNA-bd_sf"/>
</dbReference>
<sequence length="143" mass="15925">MAKFSPPTLDQHLCFSLYSTSLKMTQLYKPLLAPLNITYPQYLVMVVLWQQQGLGVKDLAERLQQDSGSITPLVKRLEAEGLITRARDTRDERNVLLSLTPAGEAMREAGLRVSEAIAHGCSVTSAEYQRMMADLAKLNKTLS</sequence>
<dbReference type="InterPro" id="IPR036390">
    <property type="entry name" value="WH_DNA-bd_sf"/>
</dbReference>
<dbReference type="SMART" id="SM00347">
    <property type="entry name" value="HTH_MARR"/>
    <property type="match status" value="1"/>
</dbReference>
<dbReference type="PROSITE" id="PS50995">
    <property type="entry name" value="HTH_MARR_2"/>
    <property type="match status" value="1"/>
</dbReference>
<dbReference type="PANTHER" id="PTHR33164:SF5">
    <property type="entry name" value="ORGANIC HYDROPEROXIDE RESISTANCE TRANSCRIPTIONAL REGULATOR"/>
    <property type="match status" value="1"/>
</dbReference>
<evidence type="ECO:0000259" key="2">
    <source>
        <dbReference type="PROSITE" id="PS50995"/>
    </source>
</evidence>
<evidence type="ECO:0000313" key="4">
    <source>
        <dbReference type="Proteomes" id="UP000063429"/>
    </source>
</evidence>
<dbReference type="InterPro" id="IPR000835">
    <property type="entry name" value="HTH_MarR-typ"/>
</dbReference>
<keyword evidence="4" id="KW-1185">Reference proteome</keyword>
<dbReference type="RefSeq" id="WP_053195634.1">
    <property type="nucleotide sequence ID" value="NZ_CP011409.1"/>
</dbReference>
<proteinExistence type="predicted"/>